<dbReference type="InterPro" id="IPR021027">
    <property type="entry name" value="Transposase_put_HTH"/>
</dbReference>
<feature type="domain" description="Cas12f1-like TNB" evidence="8">
    <location>
        <begin position="294"/>
        <end position="355"/>
    </location>
</feature>
<dbReference type="OrthoDB" id="11395at2157"/>
<dbReference type="GO" id="GO:0006310">
    <property type="term" value="P:DNA recombination"/>
    <property type="evidence" value="ECO:0007669"/>
    <property type="project" value="UniProtKB-KW"/>
</dbReference>
<dbReference type="InterPro" id="IPR001959">
    <property type="entry name" value="Transposase"/>
</dbReference>
<dbReference type="NCBIfam" id="NF040570">
    <property type="entry name" value="guided_TnpB"/>
    <property type="match status" value="1"/>
</dbReference>
<evidence type="ECO:0000256" key="6">
    <source>
        <dbReference type="ARBA" id="ARBA00023172"/>
    </source>
</evidence>
<evidence type="ECO:0000259" key="7">
    <source>
        <dbReference type="Pfam" id="PF01385"/>
    </source>
</evidence>
<dbReference type="GeneID" id="76210215"/>
<evidence type="ECO:0000313" key="11">
    <source>
        <dbReference type="Proteomes" id="UP000245829"/>
    </source>
</evidence>
<feature type="domain" description="Transposase putative helix-turn-helix" evidence="9">
    <location>
        <begin position="3"/>
        <end position="40"/>
    </location>
</feature>
<name>A0A2S2KU64_9ARCH</name>
<evidence type="ECO:0000259" key="8">
    <source>
        <dbReference type="Pfam" id="PF07282"/>
    </source>
</evidence>
<evidence type="ECO:0000256" key="4">
    <source>
        <dbReference type="ARBA" id="ARBA00022833"/>
    </source>
</evidence>
<evidence type="ECO:0000256" key="2">
    <source>
        <dbReference type="ARBA" id="ARBA00022578"/>
    </source>
</evidence>
<protein>
    <submittedName>
        <fullName evidence="10">Transposase</fullName>
    </submittedName>
</protein>
<keyword evidence="6" id="KW-0233">DNA recombination</keyword>
<evidence type="ECO:0000256" key="1">
    <source>
        <dbReference type="ARBA" id="ARBA00008761"/>
    </source>
</evidence>
<reference evidence="10 11" key="1">
    <citation type="submission" date="2018-05" db="EMBL/GenBank/DDBJ databases">
        <title>genome sequencing of Nitrosopumilus sp. NM25.</title>
        <authorList>
            <person name="Mori K."/>
            <person name="Nakagawa T."/>
        </authorList>
    </citation>
    <scope>NUCLEOTIDE SEQUENCE [LARGE SCALE GENOMIC DNA]</scope>
    <source>
        <strain evidence="10 11">NM25</strain>
    </source>
</reference>
<evidence type="ECO:0000313" key="10">
    <source>
        <dbReference type="EMBL" id="GBH35194.1"/>
    </source>
</evidence>
<keyword evidence="11" id="KW-1185">Reference proteome</keyword>
<dbReference type="EMBL" id="BGKI01000012">
    <property type="protein sequence ID" value="GBH35194.1"/>
    <property type="molecule type" value="Genomic_DNA"/>
</dbReference>
<dbReference type="Proteomes" id="UP000245829">
    <property type="component" value="Unassembled WGS sequence"/>
</dbReference>
<dbReference type="Pfam" id="PF01385">
    <property type="entry name" value="OrfB_IS605"/>
    <property type="match status" value="1"/>
</dbReference>
<dbReference type="Pfam" id="PF07282">
    <property type="entry name" value="Cas12f1-like_TNB"/>
    <property type="match status" value="1"/>
</dbReference>
<comment type="similarity">
    <text evidence="1">In the C-terminal section; belongs to the transposase 35 family.</text>
</comment>
<evidence type="ECO:0000259" key="9">
    <source>
        <dbReference type="Pfam" id="PF12323"/>
    </source>
</evidence>
<comment type="caution">
    <text evidence="10">The sequence shown here is derived from an EMBL/GenBank/DDBJ whole genome shotgun (WGS) entry which is preliminary data.</text>
</comment>
<evidence type="ECO:0000256" key="3">
    <source>
        <dbReference type="ARBA" id="ARBA00022723"/>
    </source>
</evidence>
<proteinExistence type="inferred from homology"/>
<keyword evidence="4" id="KW-0862">Zinc</keyword>
<dbReference type="AlphaFoldDB" id="A0A2S2KU64"/>
<sequence length="416" mass="48617">MPIRNYKFRLYPNSNQEYKLQNNLAVCRWLYNKFVEQTQKSFLSRNDMNYILTELKQSEPWLYNYHSKMLQMVSTQIEGSEKALIELSKKGHKIGQLKFARYNEFKTFTYNQSGYKIETHGDKTLLYLSKIGYVEIRKHREFPDNTNIKQVIITKSKSGKWHVCITVDVEESLIYIPKISFAKAVGIDVGIKSFTYDSDGYSTPNPLNLKKMLKPLARVQRKVSRRKKGSNNRLKAILRMQKIHEKIVNQRKDFQHKLSAQYAKNNDVVFVEKLEKLNMVKNHRLARSIMDSSWGLFLQKLEYKCKLLVEVSSKNTTVDCSRCGNKVPKSLAVRIHRCNKCNLILNRDYNASINILQKGLKIFKQDKLPQELRKVTPAEILMRSRKQEEVTQFLCGSSPSFLKDSIGICLKYACRQ</sequence>
<dbReference type="GO" id="GO:0046872">
    <property type="term" value="F:metal ion binding"/>
    <property type="evidence" value="ECO:0007669"/>
    <property type="project" value="UniProtKB-KW"/>
</dbReference>
<dbReference type="Pfam" id="PF12323">
    <property type="entry name" value="HTH_OrfB_IS605"/>
    <property type="match status" value="1"/>
</dbReference>
<dbReference type="InterPro" id="IPR010095">
    <property type="entry name" value="Cas12f1-like_TNB"/>
</dbReference>
<feature type="domain" description="Probable transposase IS891/IS1136/IS1341" evidence="7">
    <location>
        <begin position="167"/>
        <end position="282"/>
    </location>
</feature>
<dbReference type="GO" id="GO:0003677">
    <property type="term" value="F:DNA binding"/>
    <property type="evidence" value="ECO:0007669"/>
    <property type="project" value="UniProtKB-KW"/>
</dbReference>
<keyword evidence="5" id="KW-0238">DNA-binding</keyword>
<keyword evidence="2" id="KW-0815">Transposition</keyword>
<keyword evidence="3" id="KW-0479">Metal-binding</keyword>
<dbReference type="GO" id="GO:0032196">
    <property type="term" value="P:transposition"/>
    <property type="evidence" value="ECO:0007669"/>
    <property type="project" value="UniProtKB-KW"/>
</dbReference>
<dbReference type="RefSeq" id="WP_109877792.1">
    <property type="nucleotide sequence ID" value="NZ_AP026695.1"/>
</dbReference>
<accession>A0A2S2KU64</accession>
<evidence type="ECO:0000256" key="5">
    <source>
        <dbReference type="ARBA" id="ARBA00023125"/>
    </source>
</evidence>
<gene>
    <name evidence="10" type="ORF">NZNM25_19850</name>
</gene>
<organism evidence="10 11">
    <name type="scientific">Nitrosopumilus zosterae</name>
    <dbReference type="NCBI Taxonomy" id="718286"/>
    <lineage>
        <taxon>Archaea</taxon>
        <taxon>Nitrososphaerota</taxon>
        <taxon>Nitrososphaeria</taxon>
        <taxon>Nitrosopumilales</taxon>
        <taxon>Nitrosopumilaceae</taxon>
        <taxon>Nitrosopumilus</taxon>
    </lineage>
</organism>